<accession>A0A852R358</accession>
<keyword evidence="3" id="KW-1185">Reference proteome</keyword>
<proteinExistence type="predicted"/>
<organism evidence="2 3">
    <name type="scientific">Leucobacter aridicollis</name>
    <dbReference type="NCBI Taxonomy" id="283878"/>
    <lineage>
        <taxon>Bacteria</taxon>
        <taxon>Bacillati</taxon>
        <taxon>Actinomycetota</taxon>
        <taxon>Actinomycetes</taxon>
        <taxon>Micrococcales</taxon>
        <taxon>Microbacteriaceae</taxon>
        <taxon>Leucobacter</taxon>
    </lineage>
</organism>
<evidence type="ECO:0000313" key="2">
    <source>
        <dbReference type="EMBL" id="NYD25408.1"/>
    </source>
</evidence>
<protein>
    <submittedName>
        <fullName evidence="2">Uncharacterized protein</fullName>
    </submittedName>
</protein>
<reference evidence="2 3" key="1">
    <citation type="submission" date="2020-07" db="EMBL/GenBank/DDBJ databases">
        <title>Sequencing the genomes of 1000 actinobacteria strains.</title>
        <authorList>
            <person name="Klenk H.-P."/>
        </authorList>
    </citation>
    <scope>NUCLEOTIDE SEQUENCE [LARGE SCALE GENOMIC DNA]</scope>
    <source>
        <strain evidence="2 3">DSM 17380</strain>
    </source>
</reference>
<feature type="region of interest" description="Disordered" evidence="1">
    <location>
        <begin position="1"/>
        <end position="36"/>
    </location>
</feature>
<dbReference type="AlphaFoldDB" id="A0A852R358"/>
<dbReference type="Proteomes" id="UP000586095">
    <property type="component" value="Unassembled WGS sequence"/>
</dbReference>
<dbReference type="EMBL" id="JACCBD010000001">
    <property type="protein sequence ID" value="NYD25408.1"/>
    <property type="molecule type" value="Genomic_DNA"/>
</dbReference>
<feature type="compositionally biased region" description="Basic and acidic residues" evidence="1">
    <location>
        <begin position="11"/>
        <end position="26"/>
    </location>
</feature>
<sequence length="54" mass="5918">MAETKTTQSRGPKDSHYTIRLAKDPKTGSFAARETARKGRLVFEAKKPAGKRAA</sequence>
<evidence type="ECO:0000256" key="1">
    <source>
        <dbReference type="SAM" id="MobiDB-lite"/>
    </source>
</evidence>
<name>A0A852R358_9MICO</name>
<gene>
    <name evidence="2" type="ORF">BJ960_000211</name>
</gene>
<comment type="caution">
    <text evidence="2">The sequence shown here is derived from an EMBL/GenBank/DDBJ whole genome shotgun (WGS) entry which is preliminary data.</text>
</comment>
<feature type="compositionally biased region" description="Polar residues" evidence="1">
    <location>
        <begin position="1"/>
        <end position="10"/>
    </location>
</feature>
<evidence type="ECO:0000313" key="3">
    <source>
        <dbReference type="Proteomes" id="UP000586095"/>
    </source>
</evidence>